<dbReference type="AlphaFoldDB" id="A0A7Z1AXN7"/>
<evidence type="ECO:0000313" key="2">
    <source>
        <dbReference type="Proteomes" id="UP000185696"/>
    </source>
</evidence>
<organism evidence="1 2">
    <name type="scientific">Actinophytocola xinjiangensis</name>
    <dbReference type="NCBI Taxonomy" id="485602"/>
    <lineage>
        <taxon>Bacteria</taxon>
        <taxon>Bacillati</taxon>
        <taxon>Actinomycetota</taxon>
        <taxon>Actinomycetes</taxon>
        <taxon>Pseudonocardiales</taxon>
        <taxon>Pseudonocardiaceae</taxon>
    </lineage>
</organism>
<keyword evidence="2" id="KW-1185">Reference proteome</keyword>
<dbReference type="Proteomes" id="UP000185696">
    <property type="component" value="Unassembled WGS sequence"/>
</dbReference>
<name>A0A7Z1AXN7_9PSEU</name>
<reference evidence="1 2" key="1">
    <citation type="submission" date="2016-12" db="EMBL/GenBank/DDBJ databases">
        <title>The draft genome sequence of Actinophytocola xinjiangensis.</title>
        <authorList>
            <person name="Wang W."/>
            <person name="Yuan L."/>
        </authorList>
    </citation>
    <scope>NUCLEOTIDE SEQUENCE [LARGE SCALE GENOMIC DNA]</scope>
    <source>
        <strain evidence="1 2">CGMCC 4.4663</strain>
    </source>
</reference>
<comment type="caution">
    <text evidence="1">The sequence shown here is derived from an EMBL/GenBank/DDBJ whole genome shotgun (WGS) entry which is preliminary data.</text>
</comment>
<proteinExistence type="predicted"/>
<evidence type="ECO:0000313" key="1">
    <source>
        <dbReference type="EMBL" id="OLF10594.1"/>
    </source>
</evidence>
<dbReference type="EMBL" id="MSIF01000006">
    <property type="protein sequence ID" value="OLF10594.1"/>
    <property type="molecule type" value="Genomic_DNA"/>
</dbReference>
<protein>
    <submittedName>
        <fullName evidence="1">Uncharacterized protein</fullName>
    </submittedName>
</protein>
<sequence length="576" mass="63471">MPPAQARLLALQRTAGNAVVARMVTDTAPGRGLAQQRFTTFENRLRPLLASRVAARGDVDPLVSALIADTAPAVRATLLDRARKLIDQSEGYSDAAVNAALAAVDRHDPERSARAVPGAKYLSPSVVTDEVGAGHINRDTQDTVIVEGEYYVPVYVAVMDEALGSTPKFKDVRQDEHGIVQIHTGGTRSDDSVMWFSFGQALRQLKWMAKYQKQKESAQPLIRSFLAPQVVVNKISGGMITERDAGGSTADINVDKRFAPNQIGVRNPRSLEQLRQSALPGSLRTYTDLIGPAPRAWGDARPADELRAREGVPIERMVDYPIFADGGGFTDYRHLTKIATELEAILDAHASTPRNQKNDTVETFFTRHAPARFIAMGEEPGAHGIAVHEFVQQVVMPWRDRVIGDLSITDSYQQLVQSELPEQPQTVEVAGERQVLRGERRSEAAALHEDQWRHMWARAHMIRALKGFQVSSAEFAEAGKAPEGPRVLGEVQKFQKTVLGDYRHRIGDRNTLIKENPRYARIAGDLRTRLLAVLPNQPGGSPLRAVLTGLARVSLAVGGTALAKVRDRMRATRRWK</sequence>
<accession>A0A7Z1AXN7</accession>
<gene>
    <name evidence="1" type="ORF">BLA60_15580</name>
</gene>